<dbReference type="eggNOG" id="COG0318">
    <property type="taxonomic scope" value="Bacteria"/>
</dbReference>
<dbReference type="FunFam" id="3.30.300.30:FF:000008">
    <property type="entry name" value="2,3-dihydroxybenzoate-AMP ligase"/>
    <property type="match status" value="1"/>
</dbReference>
<comment type="similarity">
    <text evidence="1">Belongs to the ATP-dependent AMP-binding enzyme family.</text>
</comment>
<evidence type="ECO:0000259" key="6">
    <source>
        <dbReference type="Pfam" id="PF00501"/>
    </source>
</evidence>
<comment type="catalytic activity">
    <reaction evidence="3">
        <text>3-(methylsulfanyl)propanoate + ATP + CoA = 3-(methylsulfanyl)propanoyl-CoA + AMP + diphosphate</text>
        <dbReference type="Rhea" id="RHEA:43052"/>
        <dbReference type="ChEBI" id="CHEBI:30616"/>
        <dbReference type="ChEBI" id="CHEBI:33019"/>
        <dbReference type="ChEBI" id="CHEBI:49016"/>
        <dbReference type="ChEBI" id="CHEBI:57287"/>
        <dbReference type="ChEBI" id="CHEBI:82815"/>
        <dbReference type="ChEBI" id="CHEBI:456215"/>
        <dbReference type="EC" id="6.2.1.44"/>
    </reaction>
    <physiologicalReaction direction="left-to-right" evidence="3">
        <dbReference type="Rhea" id="RHEA:43053"/>
    </physiologicalReaction>
</comment>
<keyword evidence="2" id="KW-0436">Ligase</keyword>
<dbReference type="PANTHER" id="PTHR43201:SF5">
    <property type="entry name" value="MEDIUM-CHAIN ACYL-COA LIGASE ACSF2, MITOCHONDRIAL"/>
    <property type="match status" value="1"/>
</dbReference>
<dbReference type="Pfam" id="PF00501">
    <property type="entry name" value="AMP-binding"/>
    <property type="match status" value="1"/>
</dbReference>
<accession>A0A175R2F1</accession>
<dbReference type="GO" id="GO:0031956">
    <property type="term" value="F:medium-chain fatty acid-CoA ligase activity"/>
    <property type="evidence" value="ECO:0007669"/>
    <property type="project" value="TreeGrafter"/>
</dbReference>
<dbReference type="STRING" id="401562.NS365_07730"/>
<evidence type="ECO:0000256" key="4">
    <source>
        <dbReference type="ARBA" id="ARBA00066616"/>
    </source>
</evidence>
<dbReference type="GO" id="GO:0006631">
    <property type="term" value="P:fatty acid metabolic process"/>
    <property type="evidence" value="ECO:0007669"/>
    <property type="project" value="TreeGrafter"/>
</dbReference>
<evidence type="ECO:0000256" key="1">
    <source>
        <dbReference type="ARBA" id="ARBA00006432"/>
    </source>
</evidence>
<dbReference type="PROSITE" id="PS00455">
    <property type="entry name" value="AMP_BINDING"/>
    <property type="match status" value="1"/>
</dbReference>
<comment type="caution">
    <text evidence="8">The sequence shown here is derived from an EMBL/GenBank/DDBJ whole genome shotgun (WGS) entry which is preliminary data.</text>
</comment>
<feature type="domain" description="AMP-dependent synthetase/ligase" evidence="6">
    <location>
        <begin position="9"/>
        <end position="356"/>
    </location>
</feature>
<dbReference type="InterPro" id="IPR045851">
    <property type="entry name" value="AMP-bd_C_sf"/>
</dbReference>
<evidence type="ECO:0000256" key="5">
    <source>
        <dbReference type="ARBA" id="ARBA00067668"/>
    </source>
</evidence>
<evidence type="ECO:0000259" key="7">
    <source>
        <dbReference type="Pfam" id="PF13193"/>
    </source>
</evidence>
<dbReference type="AlphaFoldDB" id="A0A175R2F1"/>
<dbReference type="PATRIC" id="fig|401562.3.peg.4695"/>
<dbReference type="SUPFAM" id="SSF56801">
    <property type="entry name" value="Acetyl-CoA synthetase-like"/>
    <property type="match status" value="1"/>
</dbReference>
<dbReference type="Gene3D" id="3.40.50.12780">
    <property type="entry name" value="N-terminal domain of ligase-like"/>
    <property type="match status" value="1"/>
</dbReference>
<dbReference type="Gene3D" id="3.30.300.30">
    <property type="match status" value="1"/>
</dbReference>
<gene>
    <name evidence="8" type="ORF">NS226_21285</name>
</gene>
<evidence type="ECO:0000313" key="8">
    <source>
        <dbReference type="EMBL" id="KTQ85080.1"/>
    </source>
</evidence>
<proteinExistence type="inferred from homology"/>
<feature type="domain" description="AMP-binding enzyme C-terminal" evidence="7">
    <location>
        <begin position="407"/>
        <end position="482"/>
    </location>
</feature>
<reference evidence="8 9" key="1">
    <citation type="journal article" date="2016" name="Front. Microbiol.">
        <title>Genomic Resource of Rice Seed Associated Bacteria.</title>
        <authorList>
            <person name="Midha S."/>
            <person name="Bansal K."/>
            <person name="Sharma S."/>
            <person name="Kumar N."/>
            <person name="Patil P.P."/>
            <person name="Chaudhry V."/>
            <person name="Patil P.B."/>
        </authorList>
    </citation>
    <scope>NUCLEOTIDE SEQUENCE [LARGE SCALE GENOMIC DNA]</scope>
    <source>
        <strain evidence="8 9">NS226</strain>
    </source>
</reference>
<evidence type="ECO:0000256" key="3">
    <source>
        <dbReference type="ARBA" id="ARBA00051915"/>
    </source>
</evidence>
<dbReference type="InterPro" id="IPR042099">
    <property type="entry name" value="ANL_N_sf"/>
</dbReference>
<dbReference type="Pfam" id="PF13193">
    <property type="entry name" value="AMP-binding_C"/>
    <property type="match status" value="1"/>
</dbReference>
<dbReference type="EC" id="6.2.1.44" evidence="4"/>
<dbReference type="Proteomes" id="UP000078272">
    <property type="component" value="Unassembled WGS sequence"/>
</dbReference>
<organism evidence="8 9">
    <name type="scientific">Aureimonas ureilytica</name>
    <dbReference type="NCBI Taxonomy" id="401562"/>
    <lineage>
        <taxon>Bacteria</taxon>
        <taxon>Pseudomonadati</taxon>
        <taxon>Pseudomonadota</taxon>
        <taxon>Alphaproteobacteria</taxon>
        <taxon>Hyphomicrobiales</taxon>
        <taxon>Aurantimonadaceae</taxon>
        <taxon>Aureimonas</taxon>
    </lineage>
</organism>
<dbReference type="InterPro" id="IPR020845">
    <property type="entry name" value="AMP-binding_CS"/>
</dbReference>
<name>A0A175R2F1_9HYPH</name>
<dbReference type="PANTHER" id="PTHR43201">
    <property type="entry name" value="ACYL-COA SYNTHETASE"/>
    <property type="match status" value="1"/>
</dbReference>
<protein>
    <recommendedName>
        <fullName evidence="5">3-methylmercaptopropionyl-CoA ligase</fullName>
        <ecNumber evidence="4">6.2.1.44</ecNumber>
    </recommendedName>
</protein>
<dbReference type="InterPro" id="IPR000873">
    <property type="entry name" value="AMP-dep_synth/lig_dom"/>
</dbReference>
<evidence type="ECO:0000313" key="9">
    <source>
        <dbReference type="Proteomes" id="UP000078272"/>
    </source>
</evidence>
<dbReference type="EMBL" id="LDPZ01000069">
    <property type="protein sequence ID" value="KTQ85080.1"/>
    <property type="molecule type" value="Genomic_DNA"/>
</dbReference>
<dbReference type="InterPro" id="IPR025110">
    <property type="entry name" value="AMP-bd_C"/>
</dbReference>
<sequence length="494" mass="51897">MAPDPVSLHAQARPEKTALVDLATGRRWTYRALDEAIGKACGVLDALGLRPGDRLAAIARNSADLAIALKACLRSGVIFTPLNWRLAPAELDAILADCTPALILTDGAAVGFTPPEGAGVLEVGAFAARCEAAEPAGRGPARDAGEPCVILYTSGTSGTPKGVILTPQTLFFTGVNFGVLGHVTSDSVFLAESPMFHVIGLVTSFWPPLLQGGTVLVSPGFDPATTNARLADRALGITHYFCVPQMAAALRGADGFAPENWSLKALFTGGGPNPPANIRWWLDRGVAMVDGYGMTEAGTILGMPLDPALISAHAGAVGQAGPATAIRIVDAEERDVPDGTAGEIIVKGPHVTPGYWNRPTERASAFTPDGWLRTGDIAVRDAQGFVTIIDRRKDMFISGGENVYPAEVEFALTEHPGVSAAAVLGVPDTRWGEVGHAFVILEPGFAGGGDELRAHCEARLARFKVPKTFQIVDALPRTATGKIRKNRLRESLVP</sequence>
<evidence type="ECO:0000256" key="2">
    <source>
        <dbReference type="ARBA" id="ARBA00022598"/>
    </source>
</evidence>